<dbReference type="Pfam" id="PF01266">
    <property type="entry name" value="DAO"/>
    <property type="match status" value="1"/>
</dbReference>
<keyword evidence="4" id="KW-0560">Oxidoreductase</keyword>
<reference evidence="6 7" key="1">
    <citation type="submission" date="2021-03" db="EMBL/GenBank/DDBJ databases">
        <title>Sequencing the genomes of 1000 actinobacteria strains.</title>
        <authorList>
            <person name="Klenk H.-P."/>
        </authorList>
    </citation>
    <scope>NUCLEOTIDE SEQUENCE [LARGE SCALE GENOMIC DNA]</scope>
    <source>
        <strain evidence="6 7">DSM 15797</strain>
    </source>
</reference>
<comment type="cofactor">
    <cofactor evidence="1">
        <name>FAD</name>
        <dbReference type="ChEBI" id="CHEBI:57692"/>
    </cofactor>
</comment>
<dbReference type="PANTHER" id="PTHR13847:SF286">
    <property type="entry name" value="D-AMINO ACID DEHYDROGENASE"/>
    <property type="match status" value="1"/>
</dbReference>
<dbReference type="InterPro" id="IPR006076">
    <property type="entry name" value="FAD-dep_OxRdtase"/>
</dbReference>
<protein>
    <submittedName>
        <fullName evidence="6">FAD dependent oxidoreductase TIGR03364</fullName>
    </submittedName>
</protein>
<dbReference type="EMBL" id="JAGIOF010000001">
    <property type="protein sequence ID" value="MBP2388197.1"/>
    <property type="molecule type" value="Genomic_DNA"/>
</dbReference>
<dbReference type="SUPFAM" id="SSF51905">
    <property type="entry name" value="FAD/NAD(P)-binding domain"/>
    <property type="match status" value="1"/>
</dbReference>
<organism evidence="6 7">
    <name type="scientific">Paeniglutamicibacter kerguelensis</name>
    <dbReference type="NCBI Taxonomy" id="254788"/>
    <lineage>
        <taxon>Bacteria</taxon>
        <taxon>Bacillati</taxon>
        <taxon>Actinomycetota</taxon>
        <taxon>Actinomycetes</taxon>
        <taxon>Micrococcales</taxon>
        <taxon>Micrococcaceae</taxon>
        <taxon>Paeniglutamicibacter</taxon>
    </lineage>
</organism>
<evidence type="ECO:0000256" key="4">
    <source>
        <dbReference type="ARBA" id="ARBA00023002"/>
    </source>
</evidence>
<keyword evidence="3" id="KW-0285">Flavoprotein</keyword>
<dbReference type="InterPro" id="IPR036188">
    <property type="entry name" value="FAD/NAD-bd_sf"/>
</dbReference>
<evidence type="ECO:0000313" key="7">
    <source>
        <dbReference type="Proteomes" id="UP001296993"/>
    </source>
</evidence>
<evidence type="ECO:0000256" key="1">
    <source>
        <dbReference type="ARBA" id="ARBA00001974"/>
    </source>
</evidence>
<keyword evidence="7" id="KW-1185">Reference proteome</keyword>
<comment type="similarity">
    <text evidence="2">Belongs to the DadA oxidoreductase family.</text>
</comment>
<comment type="caution">
    <text evidence="6">The sequence shown here is derived from an EMBL/GenBank/DDBJ whole genome shotgun (WGS) entry which is preliminary data.</text>
</comment>
<proteinExistence type="inferred from homology"/>
<accession>A0ABS4XIA0</accession>
<evidence type="ECO:0000259" key="5">
    <source>
        <dbReference type="Pfam" id="PF01266"/>
    </source>
</evidence>
<dbReference type="PANTHER" id="PTHR13847">
    <property type="entry name" value="SARCOSINE DEHYDROGENASE-RELATED"/>
    <property type="match status" value="1"/>
</dbReference>
<gene>
    <name evidence="6" type="ORF">JOF47_003708</name>
</gene>
<sequence length="369" mass="40288">MTGASHFDLAVVGAGVIGLAHAALALEQGQRVVVIERNDRPVGASIRNFGHVGITTQEGEGLDYALAGRKHWLRLAEQAGFWIREAGTLIVARAEDEWELLNRFAGDRGDAVELLTPGQVRDVATIRDPSLVGAAFCGNDLRVNSVEAIPSIASWLAGQGVEFRYRTQVSGIDSGIVQTSRGDVHASKIVVAAGHDTDRLFPDLAEEAEIERCLLHMLEVDAPEGSHFDPVILTGTAVLRYGGLATCDAADSIRERMHRESPELMEAFVNVKMSQRPNGRLVIGDTHAYAHTHDPFKDEELDNLLLREFERLLGAPLTVRQRWHGQYAFSKKEAFFVREPKPGVLIACVTNGTGMSTGMGFAESVLNRF</sequence>
<evidence type="ECO:0000256" key="3">
    <source>
        <dbReference type="ARBA" id="ARBA00022630"/>
    </source>
</evidence>
<name>A0ABS4XIA0_9MICC</name>
<dbReference type="Proteomes" id="UP001296993">
    <property type="component" value="Unassembled WGS sequence"/>
</dbReference>
<evidence type="ECO:0000313" key="6">
    <source>
        <dbReference type="EMBL" id="MBP2388197.1"/>
    </source>
</evidence>
<feature type="domain" description="FAD dependent oxidoreductase" evidence="5">
    <location>
        <begin position="8"/>
        <end position="363"/>
    </location>
</feature>
<dbReference type="RefSeq" id="WP_210001066.1">
    <property type="nucleotide sequence ID" value="NZ_BAAAJY010000017.1"/>
</dbReference>
<dbReference type="NCBIfam" id="TIGR03364">
    <property type="entry name" value="HpnW_proposed"/>
    <property type="match status" value="1"/>
</dbReference>
<dbReference type="InterPro" id="IPR017741">
    <property type="entry name" value="FAD-dependent_OxRdtase_HpnW"/>
</dbReference>
<evidence type="ECO:0000256" key="2">
    <source>
        <dbReference type="ARBA" id="ARBA00009410"/>
    </source>
</evidence>
<dbReference type="Gene3D" id="3.30.9.10">
    <property type="entry name" value="D-Amino Acid Oxidase, subunit A, domain 2"/>
    <property type="match status" value="1"/>
</dbReference>
<dbReference type="Gene3D" id="3.50.50.60">
    <property type="entry name" value="FAD/NAD(P)-binding domain"/>
    <property type="match status" value="1"/>
</dbReference>